<dbReference type="KEGG" id="rqi:C1M55_17155"/>
<dbReference type="InterPro" id="IPR001647">
    <property type="entry name" value="HTH_TetR"/>
</dbReference>
<dbReference type="Pfam" id="PF13305">
    <property type="entry name" value="TetR_C_33"/>
    <property type="match status" value="1"/>
</dbReference>
<dbReference type="PROSITE" id="PS50977">
    <property type="entry name" value="HTH_TETR_2"/>
    <property type="match status" value="1"/>
</dbReference>
<accession>A0A069J9K0</accession>
<evidence type="ECO:0000313" key="1">
    <source>
        <dbReference type="EMBL" id="PCK25161.1"/>
    </source>
</evidence>
<accession>A0A2A5J863</accession>
<organism evidence="1 2">
    <name type="scientific">Rhodococcus qingshengii</name>
    <dbReference type="NCBI Taxonomy" id="334542"/>
    <lineage>
        <taxon>Bacteria</taxon>
        <taxon>Bacillati</taxon>
        <taxon>Actinomycetota</taxon>
        <taxon>Actinomycetes</taxon>
        <taxon>Mycobacteriales</taxon>
        <taxon>Nocardiaceae</taxon>
        <taxon>Rhodococcus</taxon>
        <taxon>Rhodococcus erythropolis group</taxon>
    </lineage>
</organism>
<dbReference type="InterPro" id="IPR025996">
    <property type="entry name" value="MT1864/Rv1816-like_C"/>
</dbReference>
<reference evidence="1 2" key="1">
    <citation type="submission" date="2017-07" db="EMBL/GenBank/DDBJ databases">
        <title>Draft sequence of Rhodococcus enclensis 23b-28.</title>
        <authorList>
            <person name="Besaury L."/>
            <person name="Sancelme M."/>
            <person name="Amato P."/>
            <person name="Lallement A."/>
            <person name="Delort A.-M."/>
        </authorList>
    </citation>
    <scope>NUCLEOTIDE SEQUENCE [LARGE SCALE GENOMIC DNA]</scope>
    <source>
        <strain evidence="1 2">23b-28</strain>
    </source>
</reference>
<dbReference type="InterPro" id="IPR050109">
    <property type="entry name" value="HTH-type_TetR-like_transc_reg"/>
</dbReference>
<dbReference type="Pfam" id="PF00440">
    <property type="entry name" value="TetR_N"/>
    <property type="match status" value="1"/>
</dbReference>
<proteinExistence type="predicted"/>
<dbReference type="PANTHER" id="PTHR30055:SF220">
    <property type="entry name" value="TETR-FAMILY REGULATORY PROTEIN"/>
    <property type="match status" value="1"/>
</dbReference>
<comment type="caution">
    <text evidence="1">The sequence shown here is derived from an EMBL/GenBank/DDBJ whole genome shotgun (WGS) entry which is preliminary data.</text>
</comment>
<dbReference type="GO" id="GO:0003700">
    <property type="term" value="F:DNA-binding transcription factor activity"/>
    <property type="evidence" value="ECO:0007669"/>
    <property type="project" value="TreeGrafter"/>
</dbReference>
<dbReference type="Gene3D" id="1.10.357.10">
    <property type="entry name" value="Tetracycline Repressor, domain 2"/>
    <property type="match status" value="1"/>
</dbReference>
<sequence length="200" mass="20838">MPAHEQPYHHGSLRQELLASAEATLERDGVDKLSLRQLAREAGVSHAAPGKHFRDRQALLDALAESGFHRMTGALERAVADAPPTARARFSSLANAYVDFALEHPGLLSLMYSNKHAPGAAETVVNAGHATMDLTVRLVSEAQAAGDIAAGDPESIALVAFATFHGVATLAAGGMLGDVPVGEVVNAASTVFWAGLSRAV</sequence>
<dbReference type="SUPFAM" id="SSF48498">
    <property type="entry name" value="Tetracyclin repressor-like, C-terminal domain"/>
    <property type="match status" value="1"/>
</dbReference>
<name>A0A069J9K0_RHOSG</name>
<dbReference type="InterPro" id="IPR036271">
    <property type="entry name" value="Tet_transcr_reg_TetR-rel_C_sf"/>
</dbReference>
<dbReference type="InterPro" id="IPR009057">
    <property type="entry name" value="Homeodomain-like_sf"/>
</dbReference>
<dbReference type="AlphaFoldDB" id="A0A069J9K0"/>
<dbReference type="SUPFAM" id="SSF46689">
    <property type="entry name" value="Homeodomain-like"/>
    <property type="match status" value="1"/>
</dbReference>
<gene>
    <name evidence="1" type="ORF">CHR55_22200</name>
</gene>
<evidence type="ECO:0000313" key="2">
    <source>
        <dbReference type="Proteomes" id="UP000230886"/>
    </source>
</evidence>
<dbReference type="EMBL" id="NOVD01000019">
    <property type="protein sequence ID" value="PCK25161.1"/>
    <property type="molecule type" value="Genomic_DNA"/>
</dbReference>
<protein>
    <submittedName>
        <fullName evidence="1">TetR/AcrR family transcriptional regulator</fullName>
    </submittedName>
</protein>
<dbReference type="RefSeq" id="WP_007733070.1">
    <property type="nucleotide sequence ID" value="NZ_AP026691.1"/>
</dbReference>
<dbReference type="GO" id="GO:0000976">
    <property type="term" value="F:transcription cis-regulatory region binding"/>
    <property type="evidence" value="ECO:0007669"/>
    <property type="project" value="TreeGrafter"/>
</dbReference>
<dbReference type="PANTHER" id="PTHR30055">
    <property type="entry name" value="HTH-TYPE TRANSCRIPTIONAL REGULATOR RUTR"/>
    <property type="match status" value="1"/>
</dbReference>
<dbReference type="Proteomes" id="UP000230886">
    <property type="component" value="Unassembled WGS sequence"/>
</dbReference>